<comment type="caution">
    <text evidence="1">The sequence shown here is derived from an EMBL/GenBank/DDBJ whole genome shotgun (WGS) entry which is preliminary data.</text>
</comment>
<reference evidence="2" key="1">
    <citation type="journal article" date="2024" name="Proc. Natl. Acad. Sci. U.S.A.">
        <title>Extraordinary preservation of gene collinearity over three hundred million years revealed in homosporous lycophytes.</title>
        <authorList>
            <person name="Li C."/>
            <person name="Wickell D."/>
            <person name="Kuo L.Y."/>
            <person name="Chen X."/>
            <person name="Nie B."/>
            <person name="Liao X."/>
            <person name="Peng D."/>
            <person name="Ji J."/>
            <person name="Jenkins J."/>
            <person name="Williams M."/>
            <person name="Shu S."/>
            <person name="Plott C."/>
            <person name="Barry K."/>
            <person name="Rajasekar S."/>
            <person name="Grimwood J."/>
            <person name="Han X."/>
            <person name="Sun S."/>
            <person name="Hou Z."/>
            <person name="He W."/>
            <person name="Dai G."/>
            <person name="Sun C."/>
            <person name="Schmutz J."/>
            <person name="Leebens-Mack J.H."/>
            <person name="Li F.W."/>
            <person name="Wang L."/>
        </authorList>
    </citation>
    <scope>NUCLEOTIDE SEQUENCE [LARGE SCALE GENOMIC DNA]</scope>
    <source>
        <strain evidence="2">cv. PW_Plant_1</strain>
    </source>
</reference>
<proteinExistence type="predicted"/>
<dbReference type="Proteomes" id="UP001162992">
    <property type="component" value="Chromosome 22"/>
</dbReference>
<evidence type="ECO:0000313" key="1">
    <source>
        <dbReference type="EMBL" id="KAJ7515562.1"/>
    </source>
</evidence>
<accession>A0ACC2ADD4</accession>
<gene>
    <name evidence="1" type="ORF">O6H91_22G018400</name>
</gene>
<name>A0ACC2ADD4_DIPCM</name>
<evidence type="ECO:0000313" key="2">
    <source>
        <dbReference type="Proteomes" id="UP001162992"/>
    </source>
</evidence>
<dbReference type="EMBL" id="CM055113">
    <property type="protein sequence ID" value="KAJ7515562.1"/>
    <property type="molecule type" value="Genomic_DNA"/>
</dbReference>
<organism evidence="1 2">
    <name type="scientific">Diphasiastrum complanatum</name>
    <name type="common">Issler's clubmoss</name>
    <name type="synonym">Lycopodium complanatum</name>
    <dbReference type="NCBI Taxonomy" id="34168"/>
    <lineage>
        <taxon>Eukaryota</taxon>
        <taxon>Viridiplantae</taxon>
        <taxon>Streptophyta</taxon>
        <taxon>Embryophyta</taxon>
        <taxon>Tracheophyta</taxon>
        <taxon>Lycopodiopsida</taxon>
        <taxon>Lycopodiales</taxon>
        <taxon>Lycopodiaceae</taxon>
        <taxon>Lycopodioideae</taxon>
        <taxon>Diphasiastrum</taxon>
    </lineage>
</organism>
<sequence length="175" mass="19100">MARWAGMVAMTGGTAGAGLLLTVVGFCAVLMVVGMCANHRRSKGSSCKVLNRDSDMDDVSQRSPCSKSSEDERSPKSHSSGDGSSKKLLSFFKRRFEQVDEMDLAAYAEAYKMQEEANWAASSAVWQRAIILGEKCEPPAFSGLILYDEFGNRITEFPAKSPRPGLSLPRTFEVC</sequence>
<protein>
    <submittedName>
        <fullName evidence="1">Uncharacterized protein</fullName>
    </submittedName>
</protein>
<keyword evidence="2" id="KW-1185">Reference proteome</keyword>